<keyword evidence="3" id="KW-1185">Reference proteome</keyword>
<sequence>MCNDKDRGDQALIQADDRRGEDSKGKIKKGKWLRNTPPQMRKKKRKESVKFFKKGRKHEEGSSKGKFEEDKARKKIELKCCSVDDLISKLKAFKGAFHNNKSLNSHLVQDNSKWKNRATVRPHALVYAAARALRSILGGLCPGRAPHDPTTPPHGSKIPFWMLSVDVAPPHALCVPSHEPHDCAVPRASSWWDELLLAKVATTGARPRATVNAIARGPKKAEWAPNQGEQPCDGAVSSAA</sequence>
<dbReference type="EMBL" id="JASCZI010062320">
    <property type="protein sequence ID" value="MED6140361.1"/>
    <property type="molecule type" value="Genomic_DNA"/>
</dbReference>
<comment type="caution">
    <text evidence="2">The sequence shown here is derived from an EMBL/GenBank/DDBJ whole genome shotgun (WGS) entry which is preliminary data.</text>
</comment>
<feature type="compositionally biased region" description="Basic residues" evidence="1">
    <location>
        <begin position="40"/>
        <end position="56"/>
    </location>
</feature>
<feature type="region of interest" description="Disordered" evidence="1">
    <location>
        <begin position="1"/>
        <end position="68"/>
    </location>
</feature>
<evidence type="ECO:0000313" key="3">
    <source>
        <dbReference type="Proteomes" id="UP001341840"/>
    </source>
</evidence>
<organism evidence="2 3">
    <name type="scientific">Stylosanthes scabra</name>
    <dbReference type="NCBI Taxonomy" id="79078"/>
    <lineage>
        <taxon>Eukaryota</taxon>
        <taxon>Viridiplantae</taxon>
        <taxon>Streptophyta</taxon>
        <taxon>Embryophyta</taxon>
        <taxon>Tracheophyta</taxon>
        <taxon>Spermatophyta</taxon>
        <taxon>Magnoliopsida</taxon>
        <taxon>eudicotyledons</taxon>
        <taxon>Gunneridae</taxon>
        <taxon>Pentapetalae</taxon>
        <taxon>rosids</taxon>
        <taxon>fabids</taxon>
        <taxon>Fabales</taxon>
        <taxon>Fabaceae</taxon>
        <taxon>Papilionoideae</taxon>
        <taxon>50 kb inversion clade</taxon>
        <taxon>dalbergioids sensu lato</taxon>
        <taxon>Dalbergieae</taxon>
        <taxon>Pterocarpus clade</taxon>
        <taxon>Stylosanthes</taxon>
    </lineage>
</organism>
<accession>A0ABU6SV92</accession>
<reference evidence="2 3" key="1">
    <citation type="journal article" date="2023" name="Plants (Basel)">
        <title>Bridging the Gap: Combining Genomics and Transcriptomics Approaches to Understand Stylosanthes scabra, an Orphan Legume from the Brazilian Caatinga.</title>
        <authorList>
            <person name="Ferreira-Neto J.R.C."/>
            <person name="da Silva M.D."/>
            <person name="Binneck E."/>
            <person name="de Melo N.F."/>
            <person name="da Silva R.H."/>
            <person name="de Melo A.L.T.M."/>
            <person name="Pandolfi V."/>
            <person name="Bustamante F.O."/>
            <person name="Brasileiro-Vidal A.C."/>
            <person name="Benko-Iseppon A.M."/>
        </authorList>
    </citation>
    <scope>NUCLEOTIDE SEQUENCE [LARGE SCALE GENOMIC DNA]</scope>
    <source>
        <tissue evidence="2">Leaves</tissue>
    </source>
</reference>
<evidence type="ECO:0000256" key="1">
    <source>
        <dbReference type="SAM" id="MobiDB-lite"/>
    </source>
</evidence>
<feature type="region of interest" description="Disordered" evidence="1">
    <location>
        <begin position="217"/>
        <end position="240"/>
    </location>
</feature>
<dbReference type="Proteomes" id="UP001341840">
    <property type="component" value="Unassembled WGS sequence"/>
</dbReference>
<feature type="compositionally biased region" description="Basic and acidic residues" evidence="1">
    <location>
        <begin position="57"/>
        <end position="68"/>
    </location>
</feature>
<proteinExistence type="predicted"/>
<evidence type="ECO:0000313" key="2">
    <source>
        <dbReference type="EMBL" id="MED6140361.1"/>
    </source>
</evidence>
<feature type="compositionally biased region" description="Basic and acidic residues" evidence="1">
    <location>
        <begin position="1"/>
        <end position="25"/>
    </location>
</feature>
<name>A0ABU6SV92_9FABA</name>
<protein>
    <submittedName>
        <fullName evidence="2">Uncharacterized protein</fullName>
    </submittedName>
</protein>
<gene>
    <name evidence="2" type="ORF">PIB30_092423</name>
</gene>